<evidence type="ECO:0000259" key="2">
    <source>
        <dbReference type="SMART" id="SM00978"/>
    </source>
</evidence>
<feature type="transmembrane region" description="Helical" evidence="1">
    <location>
        <begin position="12"/>
        <end position="30"/>
    </location>
</feature>
<keyword evidence="1" id="KW-1133">Transmembrane helix</keyword>
<evidence type="ECO:0000313" key="3">
    <source>
        <dbReference type="EMBL" id="MCX2563842.1"/>
    </source>
</evidence>
<accession>A0ABT3QEX5</accession>
<comment type="caution">
    <text evidence="3">The sequence shown here is derived from an EMBL/GenBank/DDBJ whole genome shotgun (WGS) entry which is preliminary data.</text>
</comment>
<gene>
    <name evidence="3" type="ORF">OQ497_07725</name>
</gene>
<dbReference type="SMART" id="SM00978">
    <property type="entry name" value="Tim44"/>
    <property type="match status" value="1"/>
</dbReference>
<name>A0ABT3QEX5_9PROT</name>
<keyword evidence="1" id="KW-0812">Transmembrane</keyword>
<sequence>MNFSFDRLPVDLIFFALVAVFLVLRLRSVLGRRTGIQPAPVPPALRTDVKNTPAGPAPEPVVPRVAYQIPADNTRVGQLLGNVRQYDSEFTPQQFLTGAQAVFAQVVEAYATGNRDVLQLRLTPAAYASFDKAITARDAASEKQTTLIKAIFSMGIEDVRLNNQDGGTLASIDVRIISDQVSMITGADALPVAGTDAVTEFSDLWTFERLLGSPGSTWRLAAARSA</sequence>
<organism evidence="3 4">
    <name type="scientific">Acetobacter thailandicus</name>
    <dbReference type="NCBI Taxonomy" id="1502842"/>
    <lineage>
        <taxon>Bacteria</taxon>
        <taxon>Pseudomonadati</taxon>
        <taxon>Pseudomonadota</taxon>
        <taxon>Alphaproteobacteria</taxon>
        <taxon>Acetobacterales</taxon>
        <taxon>Acetobacteraceae</taxon>
        <taxon>Acetobacter</taxon>
    </lineage>
</organism>
<dbReference type="SUPFAM" id="SSF54427">
    <property type="entry name" value="NTF2-like"/>
    <property type="match status" value="1"/>
</dbReference>
<dbReference type="NCBIfam" id="NF033779">
    <property type="entry name" value="Tim44_TimA_adap"/>
    <property type="match status" value="1"/>
</dbReference>
<protein>
    <submittedName>
        <fullName evidence="3">Tim44/TimA family putative adaptor protein</fullName>
    </submittedName>
</protein>
<evidence type="ECO:0000313" key="4">
    <source>
        <dbReference type="Proteomes" id="UP001301152"/>
    </source>
</evidence>
<keyword evidence="1" id="KW-0472">Membrane</keyword>
<dbReference type="EMBL" id="JAPIUZ010000003">
    <property type="protein sequence ID" value="MCX2563842.1"/>
    <property type="molecule type" value="Genomic_DNA"/>
</dbReference>
<keyword evidence="4" id="KW-1185">Reference proteome</keyword>
<proteinExistence type="predicted"/>
<dbReference type="InterPro" id="IPR007379">
    <property type="entry name" value="Tim44-like_dom"/>
</dbReference>
<dbReference type="Proteomes" id="UP001301152">
    <property type="component" value="Unassembled WGS sequence"/>
</dbReference>
<dbReference type="RefSeq" id="WP_086635982.1">
    <property type="nucleotide sequence ID" value="NZ_JAERKX010000003.1"/>
</dbReference>
<dbReference type="Pfam" id="PF04280">
    <property type="entry name" value="Tim44"/>
    <property type="match status" value="1"/>
</dbReference>
<feature type="domain" description="Tim44-like" evidence="2">
    <location>
        <begin position="76"/>
        <end position="225"/>
    </location>
</feature>
<reference evidence="3 4" key="1">
    <citation type="submission" date="2022-11" db="EMBL/GenBank/DDBJ databases">
        <title>Genome sequencing of Acetobacter type strain.</title>
        <authorList>
            <person name="Heo J."/>
            <person name="Lee D."/>
            <person name="Han B.-H."/>
            <person name="Hong S.-B."/>
            <person name="Kwon S.-W."/>
        </authorList>
    </citation>
    <scope>NUCLEOTIDE SEQUENCE [LARGE SCALE GENOMIC DNA]</scope>
    <source>
        <strain evidence="3 4">KACC 21253</strain>
    </source>
</reference>
<evidence type="ECO:0000256" key="1">
    <source>
        <dbReference type="SAM" id="Phobius"/>
    </source>
</evidence>
<dbReference type="Gene3D" id="3.10.450.240">
    <property type="match status" value="1"/>
</dbReference>
<dbReference type="InterPro" id="IPR032710">
    <property type="entry name" value="NTF2-like_dom_sf"/>
</dbReference>